<proteinExistence type="predicted"/>
<keyword evidence="5" id="KW-1185">Reference proteome</keyword>
<dbReference type="eggNOG" id="COG0236">
    <property type="taxonomic scope" value="Bacteria"/>
</dbReference>
<organism evidence="4 5">
    <name type="scientific">Streptomyces pristinaespiralis (strain ATCC 25486 / DSM 40338 / CBS 914.69 / JCM 4507 / KCC S-0507 / NBRC 13074 / NRRL 2958 / 5647)</name>
    <dbReference type="NCBI Taxonomy" id="457429"/>
    <lineage>
        <taxon>Bacteria</taxon>
        <taxon>Bacillati</taxon>
        <taxon>Actinomycetota</taxon>
        <taxon>Actinomycetes</taxon>
        <taxon>Kitasatosporales</taxon>
        <taxon>Streptomycetaceae</taxon>
        <taxon>Streptomyces</taxon>
    </lineage>
</organism>
<dbReference type="GO" id="GO:0017000">
    <property type="term" value="P:antibiotic biosynthetic process"/>
    <property type="evidence" value="ECO:0007669"/>
    <property type="project" value="UniProtKB-ARBA"/>
</dbReference>
<reference evidence="5" key="2">
    <citation type="submission" date="2009-10" db="EMBL/GenBank/DDBJ databases">
        <title>The genome sequence of Streptomyces pristinaespiralis strain ATCC 25486.</title>
        <authorList>
            <consortium name="The Broad Institute Genome Sequencing Platform"/>
            <consortium name="Broad Institute Microbial Sequencing Center"/>
            <person name="Fischbach M."/>
            <person name="Godfrey P."/>
            <person name="Ward D."/>
            <person name="Young S."/>
            <person name="Zeng Q."/>
            <person name="Koehrsen M."/>
            <person name="Alvarado L."/>
            <person name="Berlin A.M."/>
            <person name="Bochicchio J."/>
            <person name="Borenstein D."/>
            <person name="Chapman S.B."/>
            <person name="Chen Z."/>
            <person name="Engels R."/>
            <person name="Freedman E."/>
            <person name="Gellesch M."/>
            <person name="Goldberg J."/>
            <person name="Griggs A."/>
            <person name="Gujja S."/>
            <person name="Heilman E.R."/>
            <person name="Heiman D.I."/>
            <person name="Hepburn T.A."/>
            <person name="Howarth C."/>
            <person name="Jen D."/>
            <person name="Larson L."/>
            <person name="Lewis B."/>
            <person name="Mehta T."/>
            <person name="Park D."/>
            <person name="Pearson M."/>
            <person name="Richards J."/>
            <person name="Roberts A."/>
            <person name="Saif S."/>
            <person name="Shea T.D."/>
            <person name="Shenoy N."/>
            <person name="Sisk P."/>
            <person name="Stolte C."/>
            <person name="Sykes S.N."/>
            <person name="Thomson T."/>
            <person name="Walk T."/>
            <person name="White J."/>
            <person name="Yandava C."/>
            <person name="Straight P."/>
            <person name="Clardy J."/>
            <person name="Hung D."/>
            <person name="Kolter R."/>
            <person name="Mekalanos J."/>
            <person name="Walker S."/>
            <person name="Walsh C.T."/>
            <person name="Wieland-Brown L.C."/>
            <person name="Haas B."/>
            <person name="Nusbaum C."/>
            <person name="Birren B."/>
        </authorList>
    </citation>
    <scope>NUCLEOTIDE SEQUENCE [LARGE SCALE GENOMIC DNA]</scope>
    <source>
        <strain evidence="5">ATCC 25486 / DSM 40338 / CBS 914.69 / JCM 4507 / NBRC 13074 / NRRL 2958 / 5647</strain>
    </source>
</reference>
<dbReference type="PROSITE" id="PS50075">
    <property type="entry name" value="CARRIER"/>
    <property type="match status" value="1"/>
</dbReference>
<keyword evidence="2" id="KW-0597">Phosphoprotein</keyword>
<dbReference type="InterPro" id="IPR009081">
    <property type="entry name" value="PP-bd_ACP"/>
</dbReference>
<evidence type="ECO:0000313" key="4">
    <source>
        <dbReference type="EMBL" id="EFH32226.1"/>
    </source>
</evidence>
<reference evidence="5" key="1">
    <citation type="submission" date="2008-02" db="EMBL/GenBank/DDBJ databases">
        <authorList>
            <consortium name="The Broad Institute Genome Sequencing Platform"/>
            <person name="Fischbach M."/>
            <person name="Ward D."/>
            <person name="Young S."/>
            <person name="Jaffe D."/>
            <person name="Gnerre S."/>
            <person name="Berlin A."/>
            <person name="Heiman D."/>
            <person name="Hepburn T."/>
            <person name="Sykes S."/>
            <person name="Alvarado L."/>
            <person name="Kodira C.D."/>
            <person name="Straight P."/>
            <person name="Clardy J."/>
            <person name="Hung D."/>
            <person name="Kolter R."/>
            <person name="Mekalanos J."/>
            <person name="Walker S."/>
            <person name="Walsh C.T."/>
            <person name="Lander E."/>
            <person name="Galagan J."/>
            <person name="Nusbaum C."/>
            <person name="Birren B."/>
        </authorList>
    </citation>
    <scope>NUCLEOTIDE SEQUENCE [LARGE SCALE GENOMIC DNA]</scope>
    <source>
        <strain evidence="5">ATCC 25486 / DSM 40338 / CBS 914.69 / JCM 4507 / NBRC 13074 / NRRL 2958 / 5647</strain>
    </source>
</reference>
<protein>
    <submittedName>
        <fullName evidence="4">Predicted protein</fullName>
    </submittedName>
</protein>
<accession>D6X7I2</accession>
<dbReference type="SMART" id="SM00823">
    <property type="entry name" value="PKS_PP"/>
    <property type="match status" value="1"/>
</dbReference>
<name>D6X7I2_STRE2</name>
<evidence type="ECO:0000313" key="5">
    <source>
        <dbReference type="Proteomes" id="UP000002805"/>
    </source>
</evidence>
<dbReference type="GO" id="GO:0031177">
    <property type="term" value="F:phosphopantetheine binding"/>
    <property type="evidence" value="ECO:0007669"/>
    <property type="project" value="InterPro"/>
</dbReference>
<gene>
    <name evidence="4" type="ORF">SSDG_07490</name>
</gene>
<dbReference type="SUPFAM" id="SSF47336">
    <property type="entry name" value="ACP-like"/>
    <property type="match status" value="1"/>
</dbReference>
<sequence>MWDIDTDATFNSLGLDSILGVEFVAFLNNAYGLDEKAGVLYDHPSLAALAAHITSRTAPQPAGAVPAGSVSAADLDALLAAVRDNRLTVEQALALLPQHT</sequence>
<dbReference type="EMBL" id="CM000950">
    <property type="protein sequence ID" value="EFH32226.1"/>
    <property type="molecule type" value="Genomic_DNA"/>
</dbReference>
<dbReference type="Pfam" id="PF00550">
    <property type="entry name" value="PP-binding"/>
    <property type="match status" value="1"/>
</dbReference>
<dbReference type="Gene3D" id="1.10.1200.10">
    <property type="entry name" value="ACP-like"/>
    <property type="match status" value="1"/>
</dbReference>
<dbReference type="HOGENOM" id="CLU_2304492_0_0_11"/>
<keyword evidence="1" id="KW-0596">Phosphopantetheine</keyword>
<dbReference type="SMART" id="SM01294">
    <property type="entry name" value="PKS_PP_betabranch"/>
    <property type="match status" value="1"/>
</dbReference>
<evidence type="ECO:0000256" key="1">
    <source>
        <dbReference type="ARBA" id="ARBA00022450"/>
    </source>
</evidence>
<evidence type="ECO:0000256" key="2">
    <source>
        <dbReference type="ARBA" id="ARBA00022553"/>
    </source>
</evidence>
<dbReference type="Proteomes" id="UP000002805">
    <property type="component" value="Chromosome"/>
</dbReference>
<dbReference type="AlphaFoldDB" id="D6X7I2"/>
<dbReference type="InterPro" id="IPR020806">
    <property type="entry name" value="PKS_PP-bd"/>
</dbReference>
<dbReference type="InterPro" id="IPR036736">
    <property type="entry name" value="ACP-like_sf"/>
</dbReference>
<feature type="domain" description="Carrier" evidence="3">
    <location>
        <begin position="1"/>
        <end position="57"/>
    </location>
</feature>
<evidence type="ECO:0000259" key="3">
    <source>
        <dbReference type="PROSITE" id="PS50075"/>
    </source>
</evidence>